<evidence type="ECO:0000256" key="1">
    <source>
        <dbReference type="ARBA" id="ARBA00004613"/>
    </source>
</evidence>
<feature type="compositionally biased region" description="Polar residues" evidence="6">
    <location>
        <begin position="225"/>
        <end position="244"/>
    </location>
</feature>
<dbReference type="EMBL" id="CANTFL010000016">
    <property type="protein sequence ID" value="CAI5708747.1"/>
    <property type="molecule type" value="Genomic_DNA"/>
</dbReference>
<evidence type="ECO:0000256" key="7">
    <source>
        <dbReference type="SAM" id="SignalP"/>
    </source>
</evidence>
<keyword evidence="9" id="KW-1185">Reference proteome</keyword>
<dbReference type="AlphaFoldDB" id="A0AAV0SZB7"/>
<evidence type="ECO:0000256" key="4">
    <source>
        <dbReference type="ARBA" id="ARBA00022978"/>
    </source>
</evidence>
<evidence type="ECO:0000256" key="6">
    <source>
        <dbReference type="SAM" id="MobiDB-lite"/>
    </source>
</evidence>
<dbReference type="GO" id="GO:0005576">
    <property type="term" value="C:extracellular region"/>
    <property type="evidence" value="ECO:0007669"/>
    <property type="project" value="UniProtKB-SubCell"/>
</dbReference>
<feature type="signal peptide" evidence="7">
    <location>
        <begin position="1"/>
        <end position="20"/>
    </location>
</feature>
<comment type="caution">
    <text evidence="8">The sequence shown here is derived from an EMBL/GenBank/DDBJ whole genome shotgun (WGS) entry which is preliminary data.</text>
</comment>
<evidence type="ECO:0000256" key="3">
    <source>
        <dbReference type="ARBA" id="ARBA00022525"/>
    </source>
</evidence>
<feature type="chain" id="PRO_5044009998" description="Elicitin-like protein" evidence="7">
    <location>
        <begin position="21"/>
        <end position="297"/>
    </location>
</feature>
<evidence type="ECO:0000256" key="5">
    <source>
        <dbReference type="ARBA" id="ARBA00023157"/>
    </source>
</evidence>
<gene>
    <name evidence="8" type="ORF">HBR001_LOCUS151</name>
</gene>
<feature type="region of interest" description="Disordered" evidence="6">
    <location>
        <begin position="199"/>
        <end position="273"/>
    </location>
</feature>
<organism evidence="8 9">
    <name type="scientific">Hyaloperonospora brassicae</name>
    <name type="common">Brassica downy mildew</name>
    <name type="synonym">Peronospora brassicae</name>
    <dbReference type="NCBI Taxonomy" id="162125"/>
    <lineage>
        <taxon>Eukaryota</taxon>
        <taxon>Sar</taxon>
        <taxon>Stramenopiles</taxon>
        <taxon>Oomycota</taxon>
        <taxon>Peronosporomycetes</taxon>
        <taxon>Peronosporales</taxon>
        <taxon>Peronosporaceae</taxon>
        <taxon>Hyaloperonospora</taxon>
    </lineage>
</organism>
<dbReference type="Pfam" id="PF00964">
    <property type="entry name" value="Elicitin"/>
    <property type="match status" value="1"/>
</dbReference>
<sequence length="297" mass="30040">MKAVTSLPIAAVLTFAVVHAGNCNTASMSTLLTSSDVATCASGSGYSPSSLRTPTPAELETMCSDVACQTMLSLMTAMFPEECTHNTFALHAGLITPVTTHCLGSSNSSALIVAPTDTDLLASSASTTTSRTLDDVTSESNLTEATASLLELGAELTLPSGSSGDSVSAGNFSDATSLISYNDSTSLISYNDSTSLTPFDGSMSSDKYNDSTASTDLDEDVTVDASDSGSRDLSSTTAPPSSDYDSVLPIEKGGAPSDSDPVDHSNVPDAASRSAAGTLSSASLLGSAVVATFALFL</sequence>
<dbReference type="SMART" id="SM01187">
    <property type="entry name" value="Elicitin"/>
    <property type="match status" value="1"/>
</dbReference>
<evidence type="ECO:0000313" key="9">
    <source>
        <dbReference type="Proteomes" id="UP001162031"/>
    </source>
</evidence>
<dbReference type="InterPro" id="IPR002200">
    <property type="entry name" value="Elicitin"/>
</dbReference>
<keyword evidence="4" id="KW-0928">Hypersensitive response elicitation</keyword>
<keyword evidence="5" id="KW-1015">Disulfide bond</keyword>
<comment type="subcellular location">
    <subcellularLocation>
        <location evidence="1">Secreted</location>
    </subcellularLocation>
</comment>
<proteinExistence type="inferred from homology"/>
<evidence type="ECO:0000313" key="8">
    <source>
        <dbReference type="EMBL" id="CAI5708747.1"/>
    </source>
</evidence>
<dbReference type="GO" id="GO:0052040">
    <property type="term" value="P:symbiont-mediated perturbation of host programmed cell death"/>
    <property type="evidence" value="ECO:0007669"/>
    <property type="project" value="UniProtKB-KW"/>
</dbReference>
<accession>A0AAV0SZB7</accession>
<keyword evidence="3" id="KW-0964">Secreted</keyword>
<evidence type="ECO:0008006" key="10">
    <source>
        <dbReference type="Google" id="ProtNLM"/>
    </source>
</evidence>
<dbReference type="Proteomes" id="UP001162031">
    <property type="component" value="Unassembled WGS sequence"/>
</dbReference>
<reference evidence="8" key="1">
    <citation type="submission" date="2022-12" db="EMBL/GenBank/DDBJ databases">
        <authorList>
            <person name="Webb A."/>
        </authorList>
    </citation>
    <scope>NUCLEOTIDE SEQUENCE</scope>
    <source>
        <strain evidence="8">Hp1</strain>
    </source>
</reference>
<dbReference type="SUPFAM" id="SSF48647">
    <property type="entry name" value="Fungal elicitin"/>
    <property type="match status" value="1"/>
</dbReference>
<dbReference type="Gene3D" id="1.10.239.10">
    <property type="entry name" value="Elicitin domain"/>
    <property type="match status" value="1"/>
</dbReference>
<comment type="similarity">
    <text evidence="2">Belongs to the elicitin family.</text>
</comment>
<dbReference type="InterPro" id="IPR036470">
    <property type="entry name" value="Elicitin_sf"/>
</dbReference>
<feature type="compositionally biased region" description="Polar residues" evidence="6">
    <location>
        <begin position="199"/>
        <end position="215"/>
    </location>
</feature>
<protein>
    <recommendedName>
        <fullName evidence="10">Elicitin-like protein</fullName>
    </recommendedName>
</protein>
<evidence type="ECO:0000256" key="2">
    <source>
        <dbReference type="ARBA" id="ARBA00009544"/>
    </source>
</evidence>
<keyword evidence="7" id="KW-0732">Signal</keyword>
<name>A0AAV0SZB7_HYABA</name>